<evidence type="ECO:0000256" key="5">
    <source>
        <dbReference type="ARBA" id="ARBA00022825"/>
    </source>
</evidence>
<dbReference type="Pfam" id="PF00089">
    <property type="entry name" value="Trypsin"/>
    <property type="match status" value="1"/>
</dbReference>
<accession>A0A6P4IT33</accession>
<dbReference type="InterPro" id="IPR001314">
    <property type="entry name" value="Peptidase_S1A"/>
</dbReference>
<proteinExistence type="inferred from homology"/>
<reference evidence="11" key="1">
    <citation type="submission" date="2025-08" db="UniProtKB">
        <authorList>
            <consortium name="RefSeq"/>
        </authorList>
    </citation>
    <scope>IDENTIFICATION</scope>
    <source>
        <strain evidence="11">14028-0561.14</strain>
        <tissue evidence="11">Whole fly</tissue>
    </source>
</reference>
<dbReference type="InterPro" id="IPR001254">
    <property type="entry name" value="Trypsin_dom"/>
</dbReference>
<dbReference type="SUPFAM" id="SSF50494">
    <property type="entry name" value="Trypsin-like serine proteases"/>
    <property type="match status" value="1"/>
</dbReference>
<keyword evidence="3 8" id="KW-0732">Signal</keyword>
<evidence type="ECO:0000256" key="2">
    <source>
        <dbReference type="ARBA" id="ARBA00022670"/>
    </source>
</evidence>
<feature type="chain" id="PRO_5045706968" evidence="8">
    <location>
        <begin position="22"/>
        <end position="263"/>
    </location>
</feature>
<dbReference type="GO" id="GO:0006508">
    <property type="term" value="P:proteolysis"/>
    <property type="evidence" value="ECO:0007669"/>
    <property type="project" value="UniProtKB-KW"/>
</dbReference>
<dbReference type="AlphaFoldDB" id="A0A6P4IT33"/>
<gene>
    <name evidence="11" type="primary">LOC108077661</name>
</gene>
<evidence type="ECO:0000313" key="11">
    <source>
        <dbReference type="RefSeq" id="XP_017026569.2"/>
    </source>
</evidence>
<dbReference type="RefSeq" id="XP_017026569.2">
    <property type="nucleotide sequence ID" value="XM_017171080.3"/>
</dbReference>
<evidence type="ECO:0000259" key="9">
    <source>
        <dbReference type="PROSITE" id="PS50240"/>
    </source>
</evidence>
<evidence type="ECO:0000256" key="8">
    <source>
        <dbReference type="SAM" id="SignalP"/>
    </source>
</evidence>
<name>A0A6P4IT33_DROKI</name>
<dbReference type="GeneID" id="108077661"/>
<evidence type="ECO:0000256" key="6">
    <source>
        <dbReference type="ARBA" id="ARBA00023145"/>
    </source>
</evidence>
<dbReference type="InterPro" id="IPR018114">
    <property type="entry name" value="TRYPSIN_HIS"/>
</dbReference>
<comment type="similarity">
    <text evidence="1">Belongs to the peptidase S1 family.</text>
</comment>
<evidence type="ECO:0000256" key="1">
    <source>
        <dbReference type="ARBA" id="ARBA00007664"/>
    </source>
</evidence>
<sequence length="263" mass="29339">MPSNWSLFVSLILMSSSGIGAEESDPKIQPRIYNGKSTANGIIGGFGVQIFYKTKLVCTGTLLTTRHLITAAHCFENMDQSEFHVVAGMTAEFNASSQSIRKNGMVEVRLHPAFKKKKFIADIAVVKTRFPLKGRSIGYAKLCQYPLYNVDTVTVAGWGTDGKSTEPGERNYLRTMRIPIVEHKDCEKKLERKMPPNVLCAGAYNHRTLCSGDSGGPLIWRGEVCGISTWTWKCGDNQKPDVFMSVRYYAKFIKSTIKEMGYN</sequence>
<evidence type="ECO:0000256" key="3">
    <source>
        <dbReference type="ARBA" id="ARBA00022729"/>
    </source>
</evidence>
<keyword evidence="7" id="KW-1015">Disulfide bond</keyword>
<dbReference type="Proteomes" id="UP001652661">
    <property type="component" value="Chromosome 3R"/>
</dbReference>
<evidence type="ECO:0000256" key="7">
    <source>
        <dbReference type="ARBA" id="ARBA00023157"/>
    </source>
</evidence>
<keyword evidence="10" id="KW-1185">Reference proteome</keyword>
<dbReference type="InterPro" id="IPR050430">
    <property type="entry name" value="Peptidase_S1"/>
</dbReference>
<organism evidence="10 11">
    <name type="scientific">Drosophila kikkawai</name>
    <name type="common">Fruit fly</name>
    <dbReference type="NCBI Taxonomy" id="30033"/>
    <lineage>
        <taxon>Eukaryota</taxon>
        <taxon>Metazoa</taxon>
        <taxon>Ecdysozoa</taxon>
        <taxon>Arthropoda</taxon>
        <taxon>Hexapoda</taxon>
        <taxon>Insecta</taxon>
        <taxon>Pterygota</taxon>
        <taxon>Neoptera</taxon>
        <taxon>Endopterygota</taxon>
        <taxon>Diptera</taxon>
        <taxon>Brachycera</taxon>
        <taxon>Muscomorpha</taxon>
        <taxon>Ephydroidea</taxon>
        <taxon>Drosophilidae</taxon>
        <taxon>Drosophila</taxon>
        <taxon>Sophophora</taxon>
    </lineage>
</organism>
<evidence type="ECO:0000313" key="10">
    <source>
        <dbReference type="Proteomes" id="UP001652661"/>
    </source>
</evidence>
<dbReference type="InterPro" id="IPR009003">
    <property type="entry name" value="Peptidase_S1_PA"/>
</dbReference>
<protein>
    <submittedName>
        <fullName evidence="11">Seminase</fullName>
    </submittedName>
</protein>
<dbReference type="OrthoDB" id="546450at2759"/>
<keyword evidence="4" id="KW-0378">Hydrolase</keyword>
<feature type="signal peptide" evidence="8">
    <location>
        <begin position="1"/>
        <end position="21"/>
    </location>
</feature>
<keyword evidence="5" id="KW-0720">Serine protease</keyword>
<keyword evidence="6" id="KW-0865">Zymogen</keyword>
<feature type="domain" description="Peptidase S1" evidence="9">
    <location>
        <begin position="42"/>
        <end position="258"/>
    </location>
</feature>
<keyword evidence="2" id="KW-0645">Protease</keyword>
<dbReference type="GO" id="GO:0004252">
    <property type="term" value="F:serine-type endopeptidase activity"/>
    <property type="evidence" value="ECO:0007669"/>
    <property type="project" value="InterPro"/>
</dbReference>
<dbReference type="PANTHER" id="PTHR24276">
    <property type="entry name" value="POLYSERASE-RELATED"/>
    <property type="match status" value="1"/>
</dbReference>
<dbReference type="CDD" id="cd00190">
    <property type="entry name" value="Tryp_SPc"/>
    <property type="match status" value="1"/>
</dbReference>
<dbReference type="InterPro" id="IPR043504">
    <property type="entry name" value="Peptidase_S1_PA_chymotrypsin"/>
</dbReference>
<dbReference type="PRINTS" id="PR00722">
    <property type="entry name" value="CHYMOTRYPSIN"/>
</dbReference>
<dbReference type="PROSITE" id="PS00134">
    <property type="entry name" value="TRYPSIN_HIS"/>
    <property type="match status" value="1"/>
</dbReference>
<dbReference type="PANTHER" id="PTHR24276:SF94">
    <property type="entry name" value="AT20289P-RELATED"/>
    <property type="match status" value="1"/>
</dbReference>
<dbReference type="Gene3D" id="2.40.10.10">
    <property type="entry name" value="Trypsin-like serine proteases"/>
    <property type="match status" value="1"/>
</dbReference>
<dbReference type="PROSITE" id="PS50240">
    <property type="entry name" value="TRYPSIN_DOM"/>
    <property type="match status" value="1"/>
</dbReference>
<dbReference type="SMART" id="SM00020">
    <property type="entry name" value="Tryp_SPc"/>
    <property type="match status" value="1"/>
</dbReference>
<evidence type="ECO:0000256" key="4">
    <source>
        <dbReference type="ARBA" id="ARBA00022801"/>
    </source>
</evidence>